<dbReference type="InterPro" id="IPR045177">
    <property type="entry name" value="FDM1-5/IDN2"/>
</dbReference>
<reference evidence="4 5" key="1">
    <citation type="journal article" date="2023" name="G3 (Bethesda)">
        <title>A chromosome-length genome assembly and annotation of blackberry (Rubus argutus, cv. 'Hillquist').</title>
        <authorList>
            <person name="Bruna T."/>
            <person name="Aryal R."/>
            <person name="Dudchenko O."/>
            <person name="Sargent D.J."/>
            <person name="Mead D."/>
            <person name="Buti M."/>
            <person name="Cavallini A."/>
            <person name="Hytonen T."/>
            <person name="Andres J."/>
            <person name="Pham M."/>
            <person name="Weisz D."/>
            <person name="Mascagni F."/>
            <person name="Usai G."/>
            <person name="Natali L."/>
            <person name="Bassil N."/>
            <person name="Fernandez G.E."/>
            <person name="Lomsadze A."/>
            <person name="Armour M."/>
            <person name="Olukolu B."/>
            <person name="Poorten T."/>
            <person name="Britton C."/>
            <person name="Davik J."/>
            <person name="Ashrafi H."/>
            <person name="Aiden E.L."/>
            <person name="Borodovsky M."/>
            <person name="Worthington M."/>
        </authorList>
    </citation>
    <scope>NUCLEOTIDE SEQUENCE [LARGE SCALE GENOMIC DNA]</scope>
    <source>
        <strain evidence="4">PI 553951</strain>
    </source>
</reference>
<organism evidence="4 5">
    <name type="scientific">Rubus argutus</name>
    <name type="common">Southern blackberry</name>
    <dbReference type="NCBI Taxonomy" id="59490"/>
    <lineage>
        <taxon>Eukaryota</taxon>
        <taxon>Viridiplantae</taxon>
        <taxon>Streptophyta</taxon>
        <taxon>Embryophyta</taxon>
        <taxon>Tracheophyta</taxon>
        <taxon>Spermatophyta</taxon>
        <taxon>Magnoliopsida</taxon>
        <taxon>eudicotyledons</taxon>
        <taxon>Gunneridae</taxon>
        <taxon>Pentapetalae</taxon>
        <taxon>rosids</taxon>
        <taxon>fabids</taxon>
        <taxon>Rosales</taxon>
        <taxon>Rosaceae</taxon>
        <taxon>Rosoideae</taxon>
        <taxon>Rosoideae incertae sedis</taxon>
        <taxon>Rubus</taxon>
    </lineage>
</organism>
<feature type="domain" description="Factor of DNA methylation 1-5/IDN2" evidence="3">
    <location>
        <begin position="601"/>
        <end position="730"/>
    </location>
</feature>
<feature type="coiled-coil region" evidence="1">
    <location>
        <begin position="221"/>
        <end position="262"/>
    </location>
</feature>
<evidence type="ECO:0000256" key="1">
    <source>
        <dbReference type="SAM" id="Coils"/>
    </source>
</evidence>
<comment type="caution">
    <text evidence="4">The sequence shown here is derived from an EMBL/GenBank/DDBJ whole genome shotgun (WGS) entry which is preliminary data.</text>
</comment>
<sequence>MSCISEEMDVGDQSAFCYQHMDIGKLQQNVRHLFEEAFLEQGKVFTNSQAQINDLKKKLEHIRCQQKELEEKLEQSEAQNEELHKKHDHSEAQRKELLKKHEQSEAHMKEVQKKLEQSEVQNEELQKKHDHSEAQRKELLKKQEQSEAHMKELQKKLENSEAQNKEFEKCDEPHKKELKKVYERNKTQKEELDRVLKLYNDAHKKLEFMYTLDENKASKTILVLKEQNKELGKKVMDLLERCDLYLKKMDVVQNKLKKKEEELAGVGALYCTLIHKETNAREELINVRYHLEKTFLEKEAFTKSEALKNDFKTKLGESESQRKELQKKHDHCEAQKKELQEKFEQMEAEMKELQKKDAQGEAELQEAQKEFINGLGELRICDIIGVKRMGKLNKEPFQTSCKRQYSVKEANDKAATLYSQWEGYLRDPNWYPFTTSMDACGNSKPTINEDDEKLKQLKVNGSEVYEAVATALVELNGYNTNGKSATAELWNFKEGRMATLKEGISCVLKQLKLQKKRVVKKLSEQKQLNVKKIYPDEGMDEIRKKLKEKEAELEDLEAELKNSEALNTTLFVKERQSNSELQEARKQLISGLEDHGFIGVKRMGELDIMPFATACKRDHPTVEDTAMAVALCSVWQDYLSDASWYPFKPIEDEFGNRKEIIDVEDEKLKNIKGDDAMYEAVTTALMELNEYNSSGRYVTEELWNFQEGRRATLKEGLSYILLNWRPLKRRKM</sequence>
<dbReference type="Pfam" id="PF03469">
    <property type="entry name" value="XH"/>
    <property type="match status" value="2"/>
</dbReference>
<feature type="domain" description="Factor of DNA methylation 1-5/IDN2" evidence="3">
    <location>
        <begin position="387"/>
        <end position="516"/>
    </location>
</feature>
<feature type="region of interest" description="Disordered" evidence="2">
    <location>
        <begin position="70"/>
        <end position="171"/>
    </location>
</feature>
<dbReference type="PANTHER" id="PTHR21596:SF65">
    <property type="entry name" value="PROTEIN INVOLVED IN DE NOVO 2-RELATED"/>
    <property type="match status" value="1"/>
</dbReference>
<proteinExistence type="predicted"/>
<evidence type="ECO:0000259" key="3">
    <source>
        <dbReference type="Pfam" id="PF03469"/>
    </source>
</evidence>
<feature type="compositionally biased region" description="Basic and acidic residues" evidence="2">
    <location>
        <begin position="124"/>
        <end position="171"/>
    </location>
</feature>
<dbReference type="PANTHER" id="PTHR21596">
    <property type="entry name" value="RIBONUCLEASE P SUBUNIT P38"/>
    <property type="match status" value="1"/>
</dbReference>
<keyword evidence="5" id="KW-1185">Reference proteome</keyword>
<dbReference type="Proteomes" id="UP001457282">
    <property type="component" value="Unassembled WGS sequence"/>
</dbReference>
<keyword evidence="1" id="KW-0175">Coiled coil</keyword>
<feature type="coiled-coil region" evidence="1">
    <location>
        <begin position="508"/>
        <end position="573"/>
    </location>
</feature>
<feature type="compositionally biased region" description="Basic and acidic residues" evidence="2">
    <location>
        <begin position="70"/>
        <end position="117"/>
    </location>
</feature>
<evidence type="ECO:0000313" key="5">
    <source>
        <dbReference type="Proteomes" id="UP001457282"/>
    </source>
</evidence>
<protein>
    <recommendedName>
        <fullName evidence="3">Factor of DNA methylation 1-5/IDN2 domain-containing protein</fullName>
    </recommendedName>
</protein>
<gene>
    <name evidence="4" type="ORF">M0R45_017172</name>
</gene>
<dbReference type="InterPro" id="IPR005379">
    <property type="entry name" value="FDM1-5/IDN2_XH"/>
</dbReference>
<accession>A0AAW1XX78</accession>
<dbReference type="AlphaFoldDB" id="A0AAW1XX78"/>
<dbReference type="GO" id="GO:0080188">
    <property type="term" value="P:gene silencing by siRNA-directed DNA methylation"/>
    <property type="evidence" value="ECO:0007669"/>
    <property type="project" value="InterPro"/>
</dbReference>
<name>A0AAW1XX78_RUBAR</name>
<evidence type="ECO:0000313" key="4">
    <source>
        <dbReference type="EMBL" id="KAK9940515.1"/>
    </source>
</evidence>
<feature type="coiled-coil region" evidence="1">
    <location>
        <begin position="308"/>
        <end position="370"/>
    </location>
</feature>
<dbReference type="EMBL" id="JBEDUW010000003">
    <property type="protein sequence ID" value="KAK9940515.1"/>
    <property type="molecule type" value="Genomic_DNA"/>
</dbReference>
<evidence type="ECO:0000256" key="2">
    <source>
        <dbReference type="SAM" id="MobiDB-lite"/>
    </source>
</evidence>